<sequence>SILRSTNTNDRFSDEPIFNDETSHTDRFTHRNLEELAGKMPESPPIL</sequence>
<proteinExistence type="predicted"/>
<evidence type="ECO:0000313" key="3">
    <source>
        <dbReference type="Proteomes" id="UP000663824"/>
    </source>
</evidence>
<dbReference type="Proteomes" id="UP000663824">
    <property type="component" value="Unassembled WGS sequence"/>
</dbReference>
<dbReference type="AlphaFoldDB" id="A0A816XYJ1"/>
<protein>
    <submittedName>
        <fullName evidence="2">Uncharacterized protein</fullName>
    </submittedName>
</protein>
<evidence type="ECO:0000256" key="1">
    <source>
        <dbReference type="SAM" id="MobiDB-lite"/>
    </source>
</evidence>
<dbReference type="EMBL" id="CAJNRE010017178">
    <property type="protein sequence ID" value="CAF2152291.1"/>
    <property type="molecule type" value="Genomic_DNA"/>
</dbReference>
<reference evidence="2" key="1">
    <citation type="submission" date="2021-02" db="EMBL/GenBank/DDBJ databases">
        <authorList>
            <person name="Nowell W R."/>
        </authorList>
    </citation>
    <scope>NUCLEOTIDE SEQUENCE</scope>
</reference>
<gene>
    <name evidence="2" type="ORF">MBJ925_LOCUS31493</name>
</gene>
<name>A0A816XYJ1_9BILA</name>
<evidence type="ECO:0000313" key="2">
    <source>
        <dbReference type="EMBL" id="CAF2152291.1"/>
    </source>
</evidence>
<feature type="compositionally biased region" description="Polar residues" evidence="1">
    <location>
        <begin position="1"/>
        <end position="10"/>
    </location>
</feature>
<accession>A0A816XYJ1</accession>
<organism evidence="2 3">
    <name type="scientific">Rotaria magnacalcarata</name>
    <dbReference type="NCBI Taxonomy" id="392030"/>
    <lineage>
        <taxon>Eukaryota</taxon>
        <taxon>Metazoa</taxon>
        <taxon>Spiralia</taxon>
        <taxon>Gnathifera</taxon>
        <taxon>Rotifera</taxon>
        <taxon>Eurotatoria</taxon>
        <taxon>Bdelloidea</taxon>
        <taxon>Philodinida</taxon>
        <taxon>Philodinidae</taxon>
        <taxon>Rotaria</taxon>
    </lineage>
</organism>
<comment type="caution">
    <text evidence="2">The sequence shown here is derived from an EMBL/GenBank/DDBJ whole genome shotgun (WGS) entry which is preliminary data.</text>
</comment>
<feature type="region of interest" description="Disordered" evidence="1">
    <location>
        <begin position="1"/>
        <end position="24"/>
    </location>
</feature>
<feature type="non-terminal residue" evidence="2">
    <location>
        <position position="1"/>
    </location>
</feature>